<keyword evidence="9" id="KW-1185">Reference proteome</keyword>
<gene>
    <name evidence="8" type="ORF">PV09_00218</name>
</gene>
<evidence type="ECO:0000256" key="1">
    <source>
        <dbReference type="ARBA" id="ARBA00002963"/>
    </source>
</evidence>
<dbReference type="InParanoid" id="A0A0D1Z8G1"/>
<evidence type="ECO:0000256" key="5">
    <source>
        <dbReference type="ARBA" id="ARBA00023002"/>
    </source>
</evidence>
<reference evidence="8 9" key="1">
    <citation type="submission" date="2015-01" db="EMBL/GenBank/DDBJ databases">
        <title>The Genome Sequence of Ochroconis gallopava CBS43764.</title>
        <authorList>
            <consortium name="The Broad Institute Genomics Platform"/>
            <person name="Cuomo C."/>
            <person name="de Hoog S."/>
            <person name="Gorbushina A."/>
            <person name="Stielow B."/>
            <person name="Teixiera M."/>
            <person name="Abouelleil A."/>
            <person name="Chapman S.B."/>
            <person name="Priest M."/>
            <person name="Young S.K."/>
            <person name="Wortman J."/>
            <person name="Nusbaum C."/>
            <person name="Birren B."/>
        </authorList>
    </citation>
    <scope>NUCLEOTIDE SEQUENCE [LARGE SCALE GENOMIC DNA]</scope>
    <source>
        <strain evidence="8 9">CBS 43764</strain>
    </source>
</reference>
<evidence type="ECO:0000256" key="2">
    <source>
        <dbReference type="ARBA" id="ARBA00004173"/>
    </source>
</evidence>
<accession>A0A0D1Z8G1</accession>
<keyword evidence="6" id="KW-0496">Mitochondrion</keyword>
<dbReference type="HOGENOM" id="CLU_1344156_0_0_1"/>
<evidence type="ECO:0000256" key="7">
    <source>
        <dbReference type="SAM" id="MobiDB-lite"/>
    </source>
</evidence>
<evidence type="ECO:0000256" key="3">
    <source>
        <dbReference type="ARBA" id="ARBA00009734"/>
    </source>
</evidence>
<evidence type="ECO:0000256" key="6">
    <source>
        <dbReference type="ARBA" id="ARBA00023128"/>
    </source>
</evidence>
<dbReference type="EMBL" id="KN847529">
    <property type="protein sequence ID" value="KIW09302.1"/>
    <property type="molecule type" value="Genomic_DNA"/>
</dbReference>
<dbReference type="GeneID" id="27308191"/>
<evidence type="ECO:0000256" key="4">
    <source>
        <dbReference type="ARBA" id="ARBA00022946"/>
    </source>
</evidence>
<dbReference type="InterPro" id="IPR036249">
    <property type="entry name" value="Thioredoxin-like_sf"/>
</dbReference>
<keyword evidence="5" id="KW-0560">Oxidoreductase</keyword>
<dbReference type="PANTHER" id="PTHR28071:SF1">
    <property type="entry name" value="REDOX PROTEIN FMP46, MITOCHONDRIAL-RELATED"/>
    <property type="match status" value="1"/>
</dbReference>
<dbReference type="VEuPathDB" id="FungiDB:PV09_00218"/>
<dbReference type="SUPFAM" id="SSF52833">
    <property type="entry name" value="Thioredoxin-like"/>
    <property type="match status" value="1"/>
</dbReference>
<dbReference type="RefSeq" id="XP_016219171.1">
    <property type="nucleotide sequence ID" value="XM_016352914.1"/>
</dbReference>
<evidence type="ECO:0008006" key="10">
    <source>
        <dbReference type="Google" id="ProtNLM"/>
    </source>
</evidence>
<name>A0A0D1Z8G1_9PEZI</name>
<dbReference type="Pfam" id="PF07955">
    <property type="entry name" value="DUF1687"/>
    <property type="match status" value="1"/>
</dbReference>
<protein>
    <recommendedName>
        <fullName evidence="10">Redox protein fmp46, mitochondrial</fullName>
    </recommendedName>
</protein>
<dbReference type="PANTHER" id="PTHR28071">
    <property type="entry name" value="REDOX PROTEIN FMP46, MITOCHONDRIAL-RELATED"/>
    <property type="match status" value="1"/>
</dbReference>
<dbReference type="GO" id="GO:0005739">
    <property type="term" value="C:mitochondrion"/>
    <property type="evidence" value="ECO:0007669"/>
    <property type="project" value="UniProtKB-SubCell"/>
</dbReference>
<proteinExistence type="inferred from homology"/>
<dbReference type="AlphaFoldDB" id="A0A0D1Z8G1"/>
<sequence>MLLVPLSVSPPSRAPALAAENKRTNQMWRALYVIPSRRGASTKRRDTYFSIERFNIVKMWKKLFGENAAKNVITVFHKPSAPGSTRVVTFLKQHQANAQNTATEDQAGSHQVPPPTQRADYDLDIQEDAPTGDQLKTILEYAGPGKAGTIVQGARDITDALEKVKRDATLFNRPLVVDWHQGKVTVGDNESEILKLLKAIPETK</sequence>
<dbReference type="GO" id="GO:0016491">
    <property type="term" value="F:oxidoreductase activity"/>
    <property type="evidence" value="ECO:0007669"/>
    <property type="project" value="UniProtKB-KW"/>
</dbReference>
<evidence type="ECO:0000313" key="9">
    <source>
        <dbReference type="Proteomes" id="UP000053259"/>
    </source>
</evidence>
<feature type="compositionally biased region" description="Polar residues" evidence="7">
    <location>
        <begin position="96"/>
        <end position="109"/>
    </location>
</feature>
<dbReference type="OrthoDB" id="59229at2759"/>
<comment type="similarity">
    <text evidence="3">Belongs to the FMP46 family.</text>
</comment>
<dbReference type="Gene3D" id="3.40.30.10">
    <property type="entry name" value="Glutaredoxin"/>
    <property type="match status" value="1"/>
</dbReference>
<dbReference type="Proteomes" id="UP000053259">
    <property type="component" value="Unassembled WGS sequence"/>
</dbReference>
<feature type="region of interest" description="Disordered" evidence="7">
    <location>
        <begin position="96"/>
        <end position="117"/>
    </location>
</feature>
<organism evidence="8 9">
    <name type="scientific">Verruconis gallopava</name>
    <dbReference type="NCBI Taxonomy" id="253628"/>
    <lineage>
        <taxon>Eukaryota</taxon>
        <taxon>Fungi</taxon>
        <taxon>Dikarya</taxon>
        <taxon>Ascomycota</taxon>
        <taxon>Pezizomycotina</taxon>
        <taxon>Dothideomycetes</taxon>
        <taxon>Pleosporomycetidae</taxon>
        <taxon>Venturiales</taxon>
        <taxon>Sympoventuriaceae</taxon>
        <taxon>Verruconis</taxon>
    </lineage>
</organism>
<dbReference type="InterPro" id="IPR006660">
    <property type="entry name" value="Arsenate_reductase-like"/>
</dbReference>
<dbReference type="InterPro" id="IPR012882">
    <property type="entry name" value="Fmp46"/>
</dbReference>
<dbReference type="PROSITE" id="PS51353">
    <property type="entry name" value="ARSC"/>
    <property type="match status" value="1"/>
</dbReference>
<evidence type="ECO:0000313" key="8">
    <source>
        <dbReference type="EMBL" id="KIW09302.1"/>
    </source>
</evidence>
<comment type="function">
    <text evidence="1">Putative mitochondrial redox protein which could be involved in the reduction of small toxic molecules.</text>
</comment>
<keyword evidence="4" id="KW-0809">Transit peptide</keyword>
<comment type="subcellular location">
    <subcellularLocation>
        <location evidence="2">Mitochondrion</location>
    </subcellularLocation>
</comment>